<dbReference type="Proteomes" id="UP000665561">
    <property type="component" value="Unassembled WGS sequence"/>
</dbReference>
<feature type="region of interest" description="Disordered" evidence="1">
    <location>
        <begin position="59"/>
        <end position="89"/>
    </location>
</feature>
<protein>
    <submittedName>
        <fullName evidence="2">Uncharacterized protein</fullName>
    </submittedName>
</protein>
<reference evidence="2 3" key="1">
    <citation type="submission" date="2020-01" db="EMBL/GenBank/DDBJ databases">
        <title>Paenibacillus soybeanensis sp. nov. isolated from the nodules of soybean (Glycine max(L.) Merr).</title>
        <authorList>
            <person name="Wang H."/>
        </authorList>
    </citation>
    <scope>NUCLEOTIDE SEQUENCE [LARGE SCALE GENOMIC DNA]</scope>
    <source>
        <strain evidence="2 3">T1</strain>
    </source>
</reference>
<evidence type="ECO:0000256" key="1">
    <source>
        <dbReference type="SAM" id="MobiDB-lite"/>
    </source>
</evidence>
<proteinExistence type="predicted"/>
<sequence>MGDSVRQRLLHYCNARSFVAWDHDGYEGESGNYRQILARGRTHMPYAAPAFGTQVQLNDGNNPSESASMMGMPDGMMAPVADVPPERGD</sequence>
<evidence type="ECO:0000313" key="2">
    <source>
        <dbReference type="EMBL" id="NBD24821.1"/>
    </source>
</evidence>
<accession>A0ABW9XQY3</accession>
<gene>
    <name evidence="2" type="ORF">GT019_13130</name>
</gene>
<comment type="caution">
    <text evidence="2">The sequence shown here is derived from an EMBL/GenBank/DDBJ whole genome shotgun (WGS) entry which is preliminary data.</text>
</comment>
<dbReference type="RefSeq" id="WP_161743631.1">
    <property type="nucleotide sequence ID" value="NZ_JAAAMV010000009.1"/>
</dbReference>
<name>A0ABW9XQY3_9BACL</name>
<keyword evidence="3" id="KW-1185">Reference proteome</keyword>
<evidence type="ECO:0000313" key="3">
    <source>
        <dbReference type="Proteomes" id="UP000665561"/>
    </source>
</evidence>
<organism evidence="2 3">
    <name type="scientific">Paenibacillus glycinis</name>
    <dbReference type="NCBI Taxonomy" id="2697035"/>
    <lineage>
        <taxon>Bacteria</taxon>
        <taxon>Bacillati</taxon>
        <taxon>Bacillota</taxon>
        <taxon>Bacilli</taxon>
        <taxon>Bacillales</taxon>
        <taxon>Paenibacillaceae</taxon>
        <taxon>Paenibacillus</taxon>
    </lineage>
</organism>
<dbReference type="EMBL" id="JAAAMV010000009">
    <property type="protein sequence ID" value="NBD24821.1"/>
    <property type="molecule type" value="Genomic_DNA"/>
</dbReference>